<feature type="region of interest" description="Disordered" evidence="1">
    <location>
        <begin position="22"/>
        <end position="74"/>
    </location>
</feature>
<evidence type="ECO:0000313" key="2">
    <source>
        <dbReference type="EMBL" id="RLM91398.1"/>
    </source>
</evidence>
<feature type="compositionally biased region" description="Basic and acidic residues" evidence="1">
    <location>
        <begin position="22"/>
        <end position="31"/>
    </location>
</feature>
<name>A0A3L6QXL0_PANMI</name>
<feature type="region of interest" description="Disordered" evidence="1">
    <location>
        <begin position="207"/>
        <end position="228"/>
    </location>
</feature>
<dbReference type="EMBL" id="PQIB02000010">
    <property type="protein sequence ID" value="RLM91398.1"/>
    <property type="molecule type" value="Genomic_DNA"/>
</dbReference>
<evidence type="ECO:0000313" key="3">
    <source>
        <dbReference type="Proteomes" id="UP000275267"/>
    </source>
</evidence>
<keyword evidence="3" id="KW-1185">Reference proteome</keyword>
<dbReference type="AlphaFoldDB" id="A0A3L6QXL0"/>
<gene>
    <name evidence="2" type="ORF">C2845_PM08G29750</name>
</gene>
<proteinExistence type="predicted"/>
<comment type="caution">
    <text evidence="2">The sequence shown here is derived from an EMBL/GenBank/DDBJ whole genome shotgun (WGS) entry which is preliminary data.</text>
</comment>
<sequence length="228" mass="24345">MISMVISSHYWCTFGQVRVEKKGRNHRDIPPRLRRSTRRRDSRHVENVRPGGLEPERKLPGGSCTGTPTQPTPGYAAHVHALAIGEAAQIRTRSKAEDSALRRPGSPARRDKPAGHASPAAARLPAGRSRRATGRSRGFSANDPRVGRPCDLALGRWWPEGERFWAGAEGSSRISGELEVSAGLDAAALDCTSGARHTRVAYERAGSSGGVAHACSGSADVPWSDASA</sequence>
<evidence type="ECO:0000256" key="1">
    <source>
        <dbReference type="SAM" id="MobiDB-lite"/>
    </source>
</evidence>
<protein>
    <submittedName>
        <fullName evidence="2">Uncharacterized protein</fullName>
    </submittedName>
</protein>
<reference evidence="3" key="1">
    <citation type="journal article" date="2019" name="Nat. Commun.">
        <title>The genome of broomcorn millet.</title>
        <authorList>
            <person name="Zou C."/>
            <person name="Miki D."/>
            <person name="Li D."/>
            <person name="Tang Q."/>
            <person name="Xiao L."/>
            <person name="Rajput S."/>
            <person name="Deng P."/>
            <person name="Jia W."/>
            <person name="Huang R."/>
            <person name="Zhang M."/>
            <person name="Sun Y."/>
            <person name="Hu J."/>
            <person name="Fu X."/>
            <person name="Schnable P.S."/>
            <person name="Li F."/>
            <person name="Zhang H."/>
            <person name="Feng B."/>
            <person name="Zhu X."/>
            <person name="Liu R."/>
            <person name="Schnable J.C."/>
            <person name="Zhu J.-K."/>
            <person name="Zhang H."/>
        </authorList>
    </citation>
    <scope>NUCLEOTIDE SEQUENCE [LARGE SCALE GENOMIC DNA]</scope>
</reference>
<feature type="compositionally biased region" description="Basic residues" evidence="1">
    <location>
        <begin position="32"/>
        <end position="42"/>
    </location>
</feature>
<feature type="region of interest" description="Disordered" evidence="1">
    <location>
        <begin position="90"/>
        <end position="144"/>
    </location>
</feature>
<accession>A0A3L6QXL0</accession>
<organism evidence="2 3">
    <name type="scientific">Panicum miliaceum</name>
    <name type="common">Proso millet</name>
    <name type="synonym">Broomcorn millet</name>
    <dbReference type="NCBI Taxonomy" id="4540"/>
    <lineage>
        <taxon>Eukaryota</taxon>
        <taxon>Viridiplantae</taxon>
        <taxon>Streptophyta</taxon>
        <taxon>Embryophyta</taxon>
        <taxon>Tracheophyta</taxon>
        <taxon>Spermatophyta</taxon>
        <taxon>Magnoliopsida</taxon>
        <taxon>Liliopsida</taxon>
        <taxon>Poales</taxon>
        <taxon>Poaceae</taxon>
        <taxon>PACMAD clade</taxon>
        <taxon>Panicoideae</taxon>
        <taxon>Panicodae</taxon>
        <taxon>Paniceae</taxon>
        <taxon>Panicinae</taxon>
        <taxon>Panicum</taxon>
        <taxon>Panicum sect. Panicum</taxon>
    </lineage>
</organism>
<dbReference type="Proteomes" id="UP000275267">
    <property type="component" value="Unassembled WGS sequence"/>
</dbReference>